<keyword evidence="3" id="KW-1185">Reference proteome</keyword>
<feature type="chain" id="PRO_5040516833" evidence="1">
    <location>
        <begin position="19"/>
        <end position="99"/>
    </location>
</feature>
<evidence type="ECO:0000256" key="1">
    <source>
        <dbReference type="SAM" id="SignalP"/>
    </source>
</evidence>
<gene>
    <name evidence="2" type="ORF">BG006_003066</name>
</gene>
<dbReference type="EMBL" id="JAAAUY010001793">
    <property type="protein sequence ID" value="KAF9318994.1"/>
    <property type="molecule type" value="Genomic_DNA"/>
</dbReference>
<sequence length="99" mass="10443">MFKTLVLLLAAAVCLTSAQIPGDHRIEINGGTLGRIRPFDTTRGTRLCICLANTQVSTIQGFNAGSIRLFSGNGCTGNYQAVGGNATVPRAEWVNSVAF</sequence>
<feature type="signal peptide" evidence="1">
    <location>
        <begin position="1"/>
        <end position="18"/>
    </location>
</feature>
<comment type="caution">
    <text evidence="2">The sequence shown here is derived from an EMBL/GenBank/DDBJ whole genome shotgun (WGS) entry which is preliminary data.</text>
</comment>
<dbReference type="Proteomes" id="UP000696485">
    <property type="component" value="Unassembled WGS sequence"/>
</dbReference>
<keyword evidence="1" id="KW-0732">Signal</keyword>
<name>A0A9P5SCH8_9FUNG</name>
<evidence type="ECO:0000313" key="2">
    <source>
        <dbReference type="EMBL" id="KAF9318994.1"/>
    </source>
</evidence>
<dbReference type="AlphaFoldDB" id="A0A9P5SCH8"/>
<evidence type="ECO:0000313" key="3">
    <source>
        <dbReference type="Proteomes" id="UP000696485"/>
    </source>
</evidence>
<reference evidence="2" key="1">
    <citation type="journal article" date="2020" name="Fungal Divers.">
        <title>Resolving the Mortierellaceae phylogeny through synthesis of multi-gene phylogenetics and phylogenomics.</title>
        <authorList>
            <person name="Vandepol N."/>
            <person name="Liber J."/>
            <person name="Desiro A."/>
            <person name="Na H."/>
            <person name="Kennedy M."/>
            <person name="Barry K."/>
            <person name="Grigoriev I.V."/>
            <person name="Miller A.N."/>
            <person name="O'Donnell K."/>
            <person name="Stajich J.E."/>
            <person name="Bonito G."/>
        </authorList>
    </citation>
    <scope>NUCLEOTIDE SEQUENCE</scope>
    <source>
        <strain evidence="2">NVP1</strain>
    </source>
</reference>
<protein>
    <submittedName>
        <fullName evidence="2">Uncharacterized protein</fullName>
    </submittedName>
</protein>
<accession>A0A9P5SCH8</accession>
<proteinExistence type="predicted"/>
<organism evidence="2 3">
    <name type="scientific">Podila minutissima</name>
    <dbReference type="NCBI Taxonomy" id="64525"/>
    <lineage>
        <taxon>Eukaryota</taxon>
        <taxon>Fungi</taxon>
        <taxon>Fungi incertae sedis</taxon>
        <taxon>Mucoromycota</taxon>
        <taxon>Mortierellomycotina</taxon>
        <taxon>Mortierellomycetes</taxon>
        <taxon>Mortierellales</taxon>
        <taxon>Mortierellaceae</taxon>
        <taxon>Podila</taxon>
    </lineage>
</organism>
<feature type="non-terminal residue" evidence="2">
    <location>
        <position position="99"/>
    </location>
</feature>